<keyword evidence="11 15" id="KW-1133">Transmembrane helix</keyword>
<reference evidence="17 18" key="1">
    <citation type="journal article" date="2019" name="Sci. Data">
        <title>Hybrid genome assembly and annotation of Danionella translucida.</title>
        <authorList>
            <person name="Kadobianskyi M."/>
            <person name="Schulze L."/>
            <person name="Schuelke M."/>
            <person name="Judkewitz B."/>
        </authorList>
    </citation>
    <scope>NUCLEOTIDE SEQUENCE [LARGE SCALE GENOMIC DNA]</scope>
    <source>
        <strain evidence="17 18">Bolton</strain>
    </source>
</reference>
<evidence type="ECO:0000256" key="2">
    <source>
        <dbReference type="ARBA" id="ARBA00004141"/>
    </source>
</evidence>
<dbReference type="Proteomes" id="UP000316079">
    <property type="component" value="Unassembled WGS sequence"/>
</dbReference>
<keyword evidence="18" id="KW-1185">Reference proteome</keyword>
<keyword evidence="6" id="KW-0217">Developmental protein</keyword>
<evidence type="ECO:0000256" key="4">
    <source>
        <dbReference type="ARBA" id="ARBA00007146"/>
    </source>
</evidence>
<keyword evidence="8 15" id="KW-0812">Transmembrane</keyword>
<comment type="subcellular location">
    <subcellularLocation>
        <location evidence="3">Cell junction</location>
        <location evidence="3">Tight junction</location>
    </subcellularLocation>
    <subcellularLocation>
        <location evidence="1">Lateral cell membrane</location>
    </subcellularLocation>
    <subcellularLocation>
        <location evidence="2">Membrane</location>
        <topology evidence="2">Multi-pass membrane protein</topology>
    </subcellularLocation>
</comment>
<comment type="caution">
    <text evidence="17">The sequence shown here is derived from an EMBL/GenBank/DDBJ whole genome shotgun (WGS) entry which is preliminary data.</text>
</comment>
<dbReference type="SUPFAM" id="SSF51206">
    <property type="entry name" value="cAMP-binding domain-like"/>
    <property type="match status" value="1"/>
</dbReference>
<dbReference type="GO" id="GO:0007507">
    <property type="term" value="P:heart development"/>
    <property type="evidence" value="ECO:0007669"/>
    <property type="project" value="TreeGrafter"/>
</dbReference>
<dbReference type="GO" id="GO:0016328">
    <property type="term" value="C:lateral plasma membrane"/>
    <property type="evidence" value="ECO:0007669"/>
    <property type="project" value="UniProtKB-SubCell"/>
</dbReference>
<dbReference type="STRING" id="623744.A0A553Q607"/>
<feature type="transmembrane region" description="Helical" evidence="15">
    <location>
        <begin position="379"/>
        <end position="396"/>
    </location>
</feature>
<dbReference type="InterPro" id="IPR006916">
    <property type="entry name" value="POPDC1-3"/>
</dbReference>
<keyword evidence="5" id="KW-0796">Tight junction</keyword>
<keyword evidence="9" id="KW-0130">Cell adhesion</keyword>
<evidence type="ECO:0000259" key="16">
    <source>
        <dbReference type="Pfam" id="PF04831"/>
    </source>
</evidence>
<feature type="compositionally biased region" description="Polar residues" evidence="14">
    <location>
        <begin position="652"/>
        <end position="667"/>
    </location>
</feature>
<dbReference type="GO" id="GO:0042383">
    <property type="term" value="C:sarcolemma"/>
    <property type="evidence" value="ECO:0007669"/>
    <property type="project" value="TreeGrafter"/>
</dbReference>
<evidence type="ECO:0000256" key="12">
    <source>
        <dbReference type="ARBA" id="ARBA00023136"/>
    </source>
</evidence>
<name>A0A553Q607_9TELE</name>
<evidence type="ECO:0000256" key="14">
    <source>
        <dbReference type="SAM" id="MobiDB-lite"/>
    </source>
</evidence>
<evidence type="ECO:0000256" key="8">
    <source>
        <dbReference type="ARBA" id="ARBA00022692"/>
    </source>
</evidence>
<organism evidence="17 18">
    <name type="scientific">Danionella cerebrum</name>
    <dbReference type="NCBI Taxonomy" id="2873325"/>
    <lineage>
        <taxon>Eukaryota</taxon>
        <taxon>Metazoa</taxon>
        <taxon>Chordata</taxon>
        <taxon>Craniata</taxon>
        <taxon>Vertebrata</taxon>
        <taxon>Euteleostomi</taxon>
        <taxon>Actinopterygii</taxon>
        <taxon>Neopterygii</taxon>
        <taxon>Teleostei</taxon>
        <taxon>Ostariophysi</taxon>
        <taxon>Cypriniformes</taxon>
        <taxon>Danionidae</taxon>
        <taxon>Danioninae</taxon>
        <taxon>Danionella</taxon>
    </lineage>
</organism>
<dbReference type="GO" id="GO:0005923">
    <property type="term" value="C:bicellular tight junction"/>
    <property type="evidence" value="ECO:0007669"/>
    <property type="project" value="UniProtKB-SubCell"/>
</dbReference>
<feature type="domain" description="POPDC1-3" evidence="16">
    <location>
        <begin position="377"/>
        <end position="602"/>
    </location>
</feature>
<dbReference type="InterPro" id="IPR014710">
    <property type="entry name" value="RmlC-like_jellyroll"/>
</dbReference>
<evidence type="ECO:0000313" key="17">
    <source>
        <dbReference type="EMBL" id="TRY85369.1"/>
    </source>
</evidence>
<evidence type="ECO:0000256" key="11">
    <source>
        <dbReference type="ARBA" id="ARBA00022989"/>
    </source>
</evidence>
<dbReference type="InterPro" id="IPR018490">
    <property type="entry name" value="cNMP-bd_dom_sf"/>
</dbReference>
<evidence type="ECO:0000256" key="5">
    <source>
        <dbReference type="ARBA" id="ARBA00022427"/>
    </source>
</evidence>
<accession>A0A553Q607</accession>
<dbReference type="InterPro" id="IPR055272">
    <property type="entry name" value="POPDC1-3_dom"/>
</dbReference>
<evidence type="ECO:0000256" key="15">
    <source>
        <dbReference type="SAM" id="Phobius"/>
    </source>
</evidence>
<evidence type="ECO:0000256" key="7">
    <source>
        <dbReference type="ARBA" id="ARBA00022475"/>
    </source>
</evidence>
<dbReference type="GO" id="GO:0007155">
    <property type="term" value="P:cell adhesion"/>
    <property type="evidence" value="ECO:0007669"/>
    <property type="project" value="UniProtKB-KW"/>
</dbReference>
<dbReference type="Gene3D" id="2.60.120.10">
    <property type="entry name" value="Jelly Rolls"/>
    <property type="match status" value="1"/>
</dbReference>
<evidence type="ECO:0000256" key="3">
    <source>
        <dbReference type="ARBA" id="ARBA00004435"/>
    </source>
</evidence>
<gene>
    <name evidence="17" type="ORF">DNTS_016398</name>
</gene>
<comment type="similarity">
    <text evidence="4">Belongs to the popeye family.</text>
</comment>
<dbReference type="GO" id="GO:0007519">
    <property type="term" value="P:skeletal muscle tissue development"/>
    <property type="evidence" value="ECO:0007669"/>
    <property type="project" value="TreeGrafter"/>
</dbReference>
<dbReference type="GO" id="GO:0030552">
    <property type="term" value="F:cAMP binding"/>
    <property type="evidence" value="ECO:0007669"/>
    <property type="project" value="TreeGrafter"/>
</dbReference>
<evidence type="ECO:0000256" key="6">
    <source>
        <dbReference type="ARBA" id="ARBA00022473"/>
    </source>
</evidence>
<evidence type="ECO:0000256" key="1">
    <source>
        <dbReference type="ARBA" id="ARBA00004124"/>
    </source>
</evidence>
<keyword evidence="13" id="KW-0325">Glycoprotein</keyword>
<sequence length="698" mass="80248">MDILIESNATTDVLDYLVCSEWKQDPEGSVFHLAHILLVLGFMGGSGFYGLLYMFCFLTLGFFCYSLWAWSDFCTTDSFSWTFALFAVCLGQVVHVSYRLRSVTFVKEFHELYECVFKKLGVSLTYFGKIVECCEGEIYTVEKEHYYAMEGKTPIDKLAVLVSGRMRVTVNGEFLHFIYPFQFLDSPEWDSLRPSEEGFFQVTLRADIRCRYVAWRRKKLYLLFAQHRYIAKIFALLVRNDIAEKLFSLNDKAFDIRGFRYDLRLPSFCHGPGPEIALTSGAKPKRVVSRRSGRLICAHNSQRLSAGKNALFFYSHTPRINPVGYLLPLTFLQTPLCRAGIDFEGMLDTFNITPPSGMPTAAVDSNGTSCQDWEQSHHLLFHLANLSLVVGFLIPTTLALHMILLRLLLITGCSFFIAWATLYRCALDVMVWNVVFFLVNFLHFFFLLYKRRPIKIDRELKSVYKRMFEPLHVREALFQRLTGQFCTIQTLKKGQVYAAEDKTSVDERLSILLKGKMKVSYRGHFLHNIYTNAFIDSPEFRSTQMNRGERFQVTITAEENCKLLCWSRERLTYFLESESFLNEVFRYLIGKDITNKLYSLNDPTLSDKAVKKMDRQPSLCSQLSMMQMRNSMASTSDTDDVLNQILRGGSTGSSLQKNPTTKASTTMKPIEEAMEDDVFESECPTTSKNVSRKTEDNV</sequence>
<dbReference type="FunFam" id="2.60.120.10:FF:000166">
    <property type="entry name" value="blood vessel epicardial substance isoform X1"/>
    <property type="match status" value="1"/>
</dbReference>
<keyword evidence="7" id="KW-1003">Cell membrane</keyword>
<dbReference type="PANTHER" id="PTHR12101:SF17">
    <property type="entry name" value="BLOOD VESSEL EPICARDIAL SUBSTANCE"/>
    <property type="match status" value="1"/>
</dbReference>
<keyword evidence="10" id="KW-0965">Cell junction</keyword>
<evidence type="ECO:0000256" key="10">
    <source>
        <dbReference type="ARBA" id="ARBA00022949"/>
    </source>
</evidence>
<evidence type="ECO:0000256" key="13">
    <source>
        <dbReference type="ARBA" id="ARBA00023180"/>
    </source>
</evidence>
<dbReference type="OrthoDB" id="425611at2759"/>
<dbReference type="GO" id="GO:0042391">
    <property type="term" value="P:regulation of membrane potential"/>
    <property type="evidence" value="ECO:0007669"/>
    <property type="project" value="TreeGrafter"/>
</dbReference>
<evidence type="ECO:0000256" key="9">
    <source>
        <dbReference type="ARBA" id="ARBA00022889"/>
    </source>
</evidence>
<protein>
    <recommendedName>
        <fullName evidence="16">POPDC1-3 domain-containing protein</fullName>
    </recommendedName>
</protein>
<proteinExistence type="inferred from homology"/>
<evidence type="ECO:0000313" key="18">
    <source>
        <dbReference type="Proteomes" id="UP000316079"/>
    </source>
</evidence>
<feature type="transmembrane region" description="Helical" evidence="15">
    <location>
        <begin position="80"/>
        <end position="98"/>
    </location>
</feature>
<dbReference type="EMBL" id="SRMA01026294">
    <property type="protein sequence ID" value="TRY85369.1"/>
    <property type="molecule type" value="Genomic_DNA"/>
</dbReference>
<dbReference type="Pfam" id="PF04831">
    <property type="entry name" value="POPDC1-3"/>
    <property type="match status" value="2"/>
</dbReference>
<dbReference type="AlphaFoldDB" id="A0A553Q607"/>
<feature type="domain" description="POPDC1-3" evidence="16">
    <location>
        <begin position="26"/>
        <end position="252"/>
    </location>
</feature>
<feature type="transmembrane region" description="Helical" evidence="15">
    <location>
        <begin position="429"/>
        <end position="449"/>
    </location>
</feature>
<dbReference type="PANTHER" id="PTHR12101">
    <property type="entry name" value="POPEYE DOMAIN CONTAINING PROTEIN"/>
    <property type="match status" value="1"/>
</dbReference>
<dbReference type="GO" id="GO:0051146">
    <property type="term" value="P:striated muscle cell differentiation"/>
    <property type="evidence" value="ECO:0007669"/>
    <property type="project" value="TreeGrafter"/>
</dbReference>
<feature type="region of interest" description="Disordered" evidence="14">
    <location>
        <begin position="647"/>
        <end position="698"/>
    </location>
</feature>
<feature type="transmembrane region" description="Helical" evidence="15">
    <location>
        <begin position="47"/>
        <end position="68"/>
    </location>
</feature>
<feature type="transmembrane region" description="Helical" evidence="15">
    <location>
        <begin position="403"/>
        <end position="423"/>
    </location>
</feature>
<keyword evidence="12 15" id="KW-0472">Membrane</keyword>